<feature type="active site" description="Proton donor" evidence="12">
    <location>
        <position position="304"/>
    </location>
</feature>
<dbReference type="PRINTS" id="PR00793">
    <property type="entry name" value="PROAMNOPTASE"/>
</dbReference>
<dbReference type="GO" id="GO:0005737">
    <property type="term" value="C:cytoplasm"/>
    <property type="evidence" value="ECO:0007669"/>
    <property type="project" value="UniProtKB-SubCell"/>
</dbReference>
<reference evidence="15 16" key="1">
    <citation type="submission" date="2015-12" db="EMBL/GenBank/DDBJ databases">
        <authorList>
            <person name="Shamseldin A."/>
            <person name="Moawad H."/>
            <person name="Abd El-Rahim W.M."/>
            <person name="Sadowsky M.J."/>
        </authorList>
    </citation>
    <scope>NUCLEOTIDE SEQUENCE [LARGE SCALE GENOMIC DNA]</scope>
    <source>
        <strain evidence="15 16">SM2</strain>
    </source>
</reference>
<accession>A0A127M8Z3</accession>
<evidence type="ECO:0000256" key="3">
    <source>
        <dbReference type="ARBA" id="ARBA00010088"/>
    </source>
</evidence>
<dbReference type="NCBIfam" id="TIGR01249">
    <property type="entry name" value="pro_imino_pep_1"/>
    <property type="match status" value="1"/>
</dbReference>
<proteinExistence type="inferred from homology"/>
<dbReference type="Pfam" id="PF00561">
    <property type="entry name" value="Abhydrolase_1"/>
    <property type="match status" value="1"/>
</dbReference>
<comment type="similarity">
    <text evidence="3 11 13">Belongs to the peptidase S33 family.</text>
</comment>
<evidence type="ECO:0000256" key="2">
    <source>
        <dbReference type="ARBA" id="ARBA00004496"/>
    </source>
</evidence>
<comment type="subcellular location">
    <subcellularLocation>
        <location evidence="2 11">Cytoplasm</location>
    </subcellularLocation>
</comment>
<keyword evidence="6 11" id="KW-0031">Aminopeptidase</keyword>
<evidence type="ECO:0000256" key="1">
    <source>
        <dbReference type="ARBA" id="ARBA00001585"/>
    </source>
</evidence>
<dbReference type="EC" id="3.4.11.5" evidence="4 11"/>
<evidence type="ECO:0000256" key="6">
    <source>
        <dbReference type="ARBA" id="ARBA00022438"/>
    </source>
</evidence>
<dbReference type="GO" id="GO:0004177">
    <property type="term" value="F:aminopeptidase activity"/>
    <property type="evidence" value="ECO:0007669"/>
    <property type="project" value="UniProtKB-UniRule"/>
</dbReference>
<dbReference type="InterPro" id="IPR005944">
    <property type="entry name" value="Pro_iminopeptidase"/>
</dbReference>
<dbReference type="EMBL" id="CP014544">
    <property type="protein sequence ID" value="AMO69714.1"/>
    <property type="molecule type" value="Genomic_DNA"/>
</dbReference>
<dbReference type="PANTHER" id="PTHR43722:SF1">
    <property type="entry name" value="PROLINE IMINOPEPTIDASE"/>
    <property type="match status" value="1"/>
</dbReference>
<sequence length="327" mass="36842">MPTTLYPAYASTSFTLNTESVHQLYIETSGNPLGIPVVFLHGGPGSSCNNNHRRYFNPEHYFITCFDQRGCGLSTPHGELSDNTSQHLVADIERIREHLNIARWLVFGGSWGASVGLLYAQAHPQRVSGMILRGSFLAREQDLFWFAQHGASEKFPEAWQAFIQDIPQDERHDLVAAYYQRLHHGDKDTQLKYAAIWSAWSGKVATYNLGQRTDKHSNNDVITNDARRQADPALVRKVKIETHYAQHRYFIAENQILDNLHQLPKVPVTIIHGELDKTCLPTASRALAAGITNSEFIQLADTGHLIEEAKMIAALVDATDRFIRKLN</sequence>
<dbReference type="SUPFAM" id="SSF53474">
    <property type="entry name" value="alpha/beta-Hydrolases"/>
    <property type="match status" value="1"/>
</dbReference>
<feature type="domain" description="AB hydrolase-1" evidence="14">
    <location>
        <begin position="36"/>
        <end position="306"/>
    </location>
</feature>
<evidence type="ECO:0000256" key="5">
    <source>
        <dbReference type="ARBA" id="ARBA00021843"/>
    </source>
</evidence>
<organism evidence="15 16">
    <name type="scientific">Zhongshania aliphaticivorans</name>
    <dbReference type="NCBI Taxonomy" id="1470434"/>
    <lineage>
        <taxon>Bacteria</taxon>
        <taxon>Pseudomonadati</taxon>
        <taxon>Pseudomonadota</taxon>
        <taxon>Gammaproteobacteria</taxon>
        <taxon>Cellvibrionales</taxon>
        <taxon>Spongiibacteraceae</taxon>
        <taxon>Zhongshania</taxon>
    </lineage>
</organism>
<name>A0A127M8Z3_9GAMM</name>
<evidence type="ECO:0000256" key="10">
    <source>
        <dbReference type="ARBA" id="ARBA00029605"/>
    </source>
</evidence>
<evidence type="ECO:0000259" key="14">
    <source>
        <dbReference type="Pfam" id="PF00561"/>
    </source>
</evidence>
<dbReference type="InterPro" id="IPR002410">
    <property type="entry name" value="Peptidase_S33"/>
</dbReference>
<evidence type="ECO:0000256" key="11">
    <source>
        <dbReference type="PIRNR" id="PIRNR006431"/>
    </source>
</evidence>
<dbReference type="RefSeq" id="WP_008252116.1">
    <property type="nucleotide sequence ID" value="NZ_CP014544.1"/>
</dbReference>
<evidence type="ECO:0000313" key="16">
    <source>
        <dbReference type="Proteomes" id="UP000074119"/>
    </source>
</evidence>
<dbReference type="Proteomes" id="UP000074119">
    <property type="component" value="Chromosome"/>
</dbReference>
<dbReference type="AlphaFoldDB" id="A0A127M8Z3"/>
<keyword evidence="8 11" id="KW-0645">Protease</keyword>
<feature type="active site" description="Nucleophile" evidence="12">
    <location>
        <position position="110"/>
    </location>
</feature>
<dbReference type="PANTHER" id="PTHR43722">
    <property type="entry name" value="PROLINE IMINOPEPTIDASE"/>
    <property type="match status" value="1"/>
</dbReference>
<evidence type="ECO:0000256" key="9">
    <source>
        <dbReference type="ARBA" id="ARBA00022801"/>
    </source>
</evidence>
<evidence type="ECO:0000256" key="12">
    <source>
        <dbReference type="PIRSR" id="PIRSR006431-1"/>
    </source>
</evidence>
<dbReference type="InterPro" id="IPR029058">
    <property type="entry name" value="AB_hydrolase_fold"/>
</dbReference>
<keyword evidence="7 11" id="KW-0963">Cytoplasm</keyword>
<protein>
    <recommendedName>
        <fullName evidence="5 11">Proline iminopeptidase</fullName>
        <shortName evidence="11">PIP</shortName>
        <ecNumber evidence="4 11">3.4.11.5</ecNumber>
    </recommendedName>
    <alternativeName>
        <fullName evidence="10 11">Prolyl aminopeptidase</fullName>
    </alternativeName>
</protein>
<evidence type="ECO:0000313" key="15">
    <source>
        <dbReference type="EMBL" id="AMO69714.1"/>
    </source>
</evidence>
<evidence type="ECO:0000256" key="13">
    <source>
        <dbReference type="RuleBase" id="RU003421"/>
    </source>
</evidence>
<dbReference type="PIRSF" id="PIRSF006431">
    <property type="entry name" value="Pept_S33"/>
    <property type="match status" value="1"/>
</dbReference>
<dbReference type="InterPro" id="IPR000073">
    <property type="entry name" value="AB_hydrolase_1"/>
</dbReference>
<evidence type="ECO:0000256" key="8">
    <source>
        <dbReference type="ARBA" id="ARBA00022670"/>
    </source>
</evidence>
<dbReference type="STRING" id="1470434.AZF00_16030"/>
<evidence type="ECO:0000256" key="7">
    <source>
        <dbReference type="ARBA" id="ARBA00022490"/>
    </source>
</evidence>
<dbReference type="Gene3D" id="3.40.50.1820">
    <property type="entry name" value="alpha/beta hydrolase"/>
    <property type="match status" value="1"/>
</dbReference>
<feature type="active site" evidence="12">
    <location>
        <position position="276"/>
    </location>
</feature>
<dbReference type="KEGG" id="zal:AZF00_16030"/>
<gene>
    <name evidence="15" type="ORF">AZF00_16030</name>
</gene>
<comment type="catalytic activity">
    <reaction evidence="1 11 13">
        <text>Release of N-terminal proline from a peptide.</text>
        <dbReference type="EC" id="3.4.11.5"/>
    </reaction>
</comment>
<keyword evidence="9 11" id="KW-0378">Hydrolase</keyword>
<dbReference type="GO" id="GO:0006508">
    <property type="term" value="P:proteolysis"/>
    <property type="evidence" value="ECO:0007669"/>
    <property type="project" value="UniProtKB-KW"/>
</dbReference>
<evidence type="ECO:0000256" key="4">
    <source>
        <dbReference type="ARBA" id="ARBA00012568"/>
    </source>
</evidence>